<gene>
    <name evidence="1" type="ordered locus">Closa_0710</name>
</gene>
<dbReference type="HOGENOM" id="CLU_2715378_0_0_9"/>
<dbReference type="Proteomes" id="UP000001662">
    <property type="component" value="Chromosome"/>
</dbReference>
<protein>
    <submittedName>
        <fullName evidence="1">Uncharacterized protein</fullName>
    </submittedName>
</protein>
<keyword evidence="2" id="KW-1185">Reference proteome</keyword>
<name>D9R5D0_LACSW</name>
<reference evidence="1" key="1">
    <citation type="submission" date="2010-07" db="EMBL/GenBank/DDBJ databases">
        <title>Complete sequence of Clostridium saccharolyticum WM1.</title>
        <authorList>
            <consortium name="US DOE Joint Genome Institute"/>
            <person name="Lucas S."/>
            <person name="Copeland A."/>
            <person name="Lapidus A."/>
            <person name="Cheng J.-F."/>
            <person name="Bruce D."/>
            <person name="Goodwin L."/>
            <person name="Pitluck S."/>
            <person name="Chertkov O."/>
            <person name="Detter J.C."/>
            <person name="Han C."/>
            <person name="Tapia R."/>
            <person name="Land M."/>
            <person name="Hauser L."/>
            <person name="Chang Y.-J."/>
            <person name="Jeffries C."/>
            <person name="Kyrpides N."/>
            <person name="Ivanova N."/>
            <person name="Mikhailova N."/>
            <person name="Mouttaki H."/>
            <person name="Lin L."/>
            <person name="Zhou J."/>
            <person name="Hemme C.L."/>
            <person name="Woyke T."/>
        </authorList>
    </citation>
    <scope>NUCLEOTIDE SEQUENCE [LARGE SCALE GENOMIC DNA]</scope>
    <source>
        <strain evidence="1">WM1</strain>
    </source>
</reference>
<dbReference type="EMBL" id="CP002109">
    <property type="protein sequence ID" value="ADL03336.1"/>
    <property type="molecule type" value="Genomic_DNA"/>
</dbReference>
<sequence length="72" mass="7989">MLLIKCKCGCLFTTKDDVVPISSYLTCQGCSKAVQYLPGHDNFLRFKSYFSDAGMTVQKIPDDADITVTFKA</sequence>
<dbReference type="PaxDb" id="610130-Closa_0710"/>
<organism evidence="1 2">
    <name type="scientific">Lacrimispora saccharolytica (strain ATCC 35040 / DSM 2544 / NRCC 2533 / WM1)</name>
    <name type="common">Clostridium saccharolyticum</name>
    <dbReference type="NCBI Taxonomy" id="610130"/>
    <lineage>
        <taxon>Bacteria</taxon>
        <taxon>Bacillati</taxon>
        <taxon>Bacillota</taxon>
        <taxon>Clostridia</taxon>
        <taxon>Lachnospirales</taxon>
        <taxon>Lachnospiraceae</taxon>
        <taxon>Lacrimispora</taxon>
    </lineage>
</organism>
<accession>D9R5D0</accession>
<dbReference type="SUPFAM" id="SSF144217">
    <property type="entry name" value="CSL zinc finger"/>
    <property type="match status" value="1"/>
</dbReference>
<evidence type="ECO:0000313" key="1">
    <source>
        <dbReference type="EMBL" id="ADL03336.1"/>
    </source>
</evidence>
<proteinExistence type="predicted"/>
<evidence type="ECO:0000313" key="2">
    <source>
        <dbReference type="Proteomes" id="UP000001662"/>
    </source>
</evidence>
<dbReference type="AlphaFoldDB" id="D9R5D0"/>
<dbReference type="STRING" id="610130.Closa_0710"/>
<dbReference type="InterPro" id="IPR036671">
    <property type="entry name" value="DPH_MB_sf"/>
</dbReference>
<dbReference type="KEGG" id="csh:Closa_0710"/>